<evidence type="ECO:0000256" key="5">
    <source>
        <dbReference type="ARBA" id="ARBA00022989"/>
    </source>
</evidence>
<dbReference type="Pfam" id="PF05875">
    <property type="entry name" value="Ceramidase"/>
    <property type="match status" value="1"/>
</dbReference>
<dbReference type="RefSeq" id="XP_004357807.1">
    <property type="nucleotide sequence ID" value="XM_004357750.1"/>
</dbReference>
<dbReference type="InterPro" id="IPR008901">
    <property type="entry name" value="ACER"/>
</dbReference>
<evidence type="ECO:0000256" key="3">
    <source>
        <dbReference type="ARBA" id="ARBA00022692"/>
    </source>
</evidence>
<dbReference type="GO" id="GO:0046872">
    <property type="term" value="F:metal ion binding"/>
    <property type="evidence" value="ECO:0007669"/>
    <property type="project" value="UniProtKB-KW"/>
</dbReference>
<dbReference type="GeneID" id="14871649"/>
<gene>
    <name evidence="10" type="primary">dcd3A</name>
    <name evidence="10" type="ORF">DFA_00091</name>
</gene>
<dbReference type="GO" id="GO:0016811">
    <property type="term" value="F:hydrolase activity, acting on carbon-nitrogen (but not peptide) bonds, in linear amides"/>
    <property type="evidence" value="ECO:0007669"/>
    <property type="project" value="InterPro"/>
</dbReference>
<feature type="transmembrane region" description="Helical" evidence="9">
    <location>
        <begin position="96"/>
        <end position="115"/>
    </location>
</feature>
<feature type="transmembrane region" description="Helical" evidence="9">
    <location>
        <begin position="21"/>
        <end position="39"/>
    </location>
</feature>
<reference evidence="11" key="1">
    <citation type="journal article" date="2011" name="Genome Res.">
        <title>Phylogeny-wide analysis of social amoeba genomes highlights ancient origins for complex intercellular communication.</title>
        <authorList>
            <person name="Heidel A.J."/>
            <person name="Lawal H.M."/>
            <person name="Felder M."/>
            <person name="Schilde C."/>
            <person name="Helps N.R."/>
            <person name="Tunggal B."/>
            <person name="Rivero F."/>
            <person name="John U."/>
            <person name="Schleicher M."/>
            <person name="Eichinger L."/>
            <person name="Platzer M."/>
            <person name="Noegel A.A."/>
            <person name="Schaap P."/>
            <person name="Gloeckner G."/>
        </authorList>
    </citation>
    <scope>NUCLEOTIDE SEQUENCE [LARGE SCALE GENOMIC DNA]</scope>
    <source>
        <strain evidence="11">SH3</strain>
    </source>
</reference>
<dbReference type="PANTHER" id="PTHR46187">
    <property type="entry name" value="ALKALINE CERAMIDASE 3"/>
    <property type="match status" value="1"/>
</dbReference>
<evidence type="ECO:0000256" key="8">
    <source>
        <dbReference type="PIRSR" id="PIRSR608901-2"/>
    </source>
</evidence>
<feature type="binding site" evidence="7">
    <location>
        <position position="59"/>
    </location>
    <ligand>
        <name>Ca(2+)</name>
        <dbReference type="ChEBI" id="CHEBI:29108"/>
    </ligand>
</feature>
<dbReference type="STRING" id="1054147.F4PXK3"/>
<sequence>MDDQTKYYWGKKFIEIVHHNPLADIPLLILVYLSIYIGIPSASIDWCELNYTVSPFICEFYNTLSSLIITFYAVYGIGHNAFHLKVINKHGFRNRLNLGLFSLAVVGIGSSAFHATLLYQNQLFDELPMIITSLIMLYILMTVGEEDSNKQSPYRFKGGILGNTWLRVVMPYLLIAYGLIVSVWIIIIRDQPKILQLSYGILIVYIIIHSYYLIKKKGLSLIDDLKSPDVYLYVFAFIAFLVGFVCWVTERVFCNDGYVVRGLQLHAVWHVATGLGVFAWIQFLICNLLQAKNYTVSLHTFIGIPSVYANPKAN</sequence>
<keyword evidence="5 9" id="KW-1133">Transmembrane helix</keyword>
<evidence type="ECO:0000256" key="9">
    <source>
        <dbReference type="SAM" id="Phobius"/>
    </source>
</evidence>
<dbReference type="OMA" id="SIDWCEL"/>
<dbReference type="PANTHER" id="PTHR46187:SF3">
    <property type="entry name" value="ALKALINE CERAMIDASE 3"/>
    <property type="match status" value="1"/>
</dbReference>
<feature type="binding site" evidence="7">
    <location>
        <position position="46"/>
    </location>
    <ligand>
        <name>Ca(2+)</name>
        <dbReference type="ChEBI" id="CHEBI:29108"/>
    </ligand>
</feature>
<organism evidence="10 11">
    <name type="scientific">Cavenderia fasciculata</name>
    <name type="common">Slime mold</name>
    <name type="synonym">Dictyostelium fasciculatum</name>
    <dbReference type="NCBI Taxonomy" id="261658"/>
    <lineage>
        <taxon>Eukaryota</taxon>
        <taxon>Amoebozoa</taxon>
        <taxon>Evosea</taxon>
        <taxon>Eumycetozoa</taxon>
        <taxon>Dictyostelia</taxon>
        <taxon>Acytosteliales</taxon>
        <taxon>Cavenderiaceae</taxon>
        <taxon>Cavenderia</taxon>
    </lineage>
</organism>
<evidence type="ECO:0000256" key="2">
    <source>
        <dbReference type="ARBA" id="ARBA00009780"/>
    </source>
</evidence>
<feature type="binding site" evidence="7">
    <location>
        <position position="45"/>
    </location>
    <ligand>
        <name>Ca(2+)</name>
        <dbReference type="ChEBI" id="CHEBI:29108"/>
    </ligand>
</feature>
<comment type="subcellular location">
    <subcellularLocation>
        <location evidence="1">Membrane</location>
        <topology evidence="1">Multi-pass membrane protein</topology>
    </subcellularLocation>
</comment>
<dbReference type="OrthoDB" id="15687at2759"/>
<feature type="transmembrane region" description="Helical" evidence="9">
    <location>
        <begin position="230"/>
        <end position="248"/>
    </location>
</feature>
<keyword evidence="4" id="KW-0378">Hydrolase</keyword>
<dbReference type="Proteomes" id="UP000007797">
    <property type="component" value="Unassembled WGS sequence"/>
</dbReference>
<keyword evidence="3 9" id="KW-0812">Transmembrane</keyword>
<protein>
    <submittedName>
        <fullName evidence="10">Alkaline dihydroceramidase</fullName>
    </submittedName>
</protein>
<feature type="transmembrane region" description="Helical" evidence="9">
    <location>
        <begin position="268"/>
        <end position="289"/>
    </location>
</feature>
<comment type="similarity">
    <text evidence="2">Belongs to the alkaline ceramidase family.</text>
</comment>
<dbReference type="KEGG" id="dfa:DFA_00091"/>
<feature type="binding site" evidence="8">
    <location>
        <position position="270"/>
    </location>
    <ligand>
        <name>Zn(2+)</name>
        <dbReference type="ChEBI" id="CHEBI:29105"/>
        <note>catalytic</note>
    </ligand>
</feature>
<dbReference type="AlphaFoldDB" id="F4PXK3"/>
<evidence type="ECO:0000256" key="4">
    <source>
        <dbReference type="ARBA" id="ARBA00022801"/>
    </source>
</evidence>
<feature type="binding site" evidence="7">
    <location>
        <position position="50"/>
    </location>
    <ligand>
        <name>Ca(2+)</name>
        <dbReference type="ChEBI" id="CHEBI:29108"/>
    </ligand>
</feature>
<keyword evidence="7" id="KW-0479">Metal-binding</keyword>
<feature type="transmembrane region" description="Helical" evidence="9">
    <location>
        <begin position="127"/>
        <end position="144"/>
    </location>
</feature>
<evidence type="ECO:0000256" key="7">
    <source>
        <dbReference type="PIRSR" id="PIRSR608901-1"/>
    </source>
</evidence>
<feature type="binding site" evidence="8">
    <location>
        <position position="266"/>
    </location>
    <ligand>
        <name>Zn(2+)</name>
        <dbReference type="ChEBI" id="CHEBI:29105"/>
        <note>catalytic</note>
    </ligand>
</feature>
<feature type="transmembrane region" description="Helical" evidence="9">
    <location>
        <begin position="165"/>
        <end position="188"/>
    </location>
</feature>
<keyword evidence="11" id="KW-1185">Reference proteome</keyword>
<feature type="binding site" evidence="7">
    <location>
        <position position="48"/>
    </location>
    <ligand>
        <name>Ca(2+)</name>
        <dbReference type="ChEBI" id="CHEBI:29108"/>
    </ligand>
</feature>
<feature type="transmembrane region" description="Helical" evidence="9">
    <location>
        <begin position="194"/>
        <end position="214"/>
    </location>
</feature>
<proteinExistence type="inferred from homology"/>
<evidence type="ECO:0000313" key="11">
    <source>
        <dbReference type="Proteomes" id="UP000007797"/>
    </source>
</evidence>
<keyword evidence="7" id="KW-0106">Calcium</keyword>
<dbReference type="EMBL" id="GL883014">
    <property type="protein sequence ID" value="EGG19513.1"/>
    <property type="molecule type" value="Genomic_DNA"/>
</dbReference>
<evidence type="ECO:0000313" key="10">
    <source>
        <dbReference type="EMBL" id="EGG19513.1"/>
    </source>
</evidence>
<name>F4PXK3_CACFS</name>
<keyword evidence="8" id="KW-0862">Zinc</keyword>
<evidence type="ECO:0000256" key="6">
    <source>
        <dbReference type="ARBA" id="ARBA00023136"/>
    </source>
</evidence>
<feature type="transmembrane region" description="Helical" evidence="9">
    <location>
        <begin position="51"/>
        <end position="75"/>
    </location>
</feature>
<keyword evidence="6 9" id="KW-0472">Membrane</keyword>
<feature type="binding site" evidence="8">
    <location>
        <position position="114"/>
    </location>
    <ligand>
        <name>Zn(2+)</name>
        <dbReference type="ChEBI" id="CHEBI:29105"/>
        <note>catalytic</note>
    </ligand>
</feature>
<dbReference type="GO" id="GO:0005789">
    <property type="term" value="C:endoplasmic reticulum membrane"/>
    <property type="evidence" value="ECO:0007669"/>
    <property type="project" value="TreeGrafter"/>
</dbReference>
<evidence type="ECO:0000256" key="1">
    <source>
        <dbReference type="ARBA" id="ARBA00004141"/>
    </source>
</evidence>
<dbReference type="GO" id="GO:0006672">
    <property type="term" value="P:ceramide metabolic process"/>
    <property type="evidence" value="ECO:0007669"/>
    <property type="project" value="InterPro"/>
</dbReference>
<comment type="cofactor">
    <cofactor evidence="8">
        <name>Zn(2+)</name>
        <dbReference type="ChEBI" id="CHEBI:29105"/>
    </cofactor>
</comment>
<accession>F4PXK3</accession>